<keyword evidence="2" id="KW-1185">Reference proteome</keyword>
<dbReference type="GO" id="GO:0016616">
    <property type="term" value="F:oxidoreductase activity, acting on the CH-OH group of donors, NAD or NADP as acceptor"/>
    <property type="evidence" value="ECO:0007669"/>
    <property type="project" value="TreeGrafter"/>
</dbReference>
<dbReference type="PANTHER" id="PTHR45458:SF3">
    <property type="entry name" value="CHAIN DEHYDROGENASE (ATSC), PUTATIVE-RELATED"/>
    <property type="match status" value="1"/>
</dbReference>
<organism evidence="1 2">
    <name type="scientific">Coleophoma cylindrospora</name>
    <dbReference type="NCBI Taxonomy" id="1849047"/>
    <lineage>
        <taxon>Eukaryota</taxon>
        <taxon>Fungi</taxon>
        <taxon>Dikarya</taxon>
        <taxon>Ascomycota</taxon>
        <taxon>Pezizomycotina</taxon>
        <taxon>Leotiomycetes</taxon>
        <taxon>Helotiales</taxon>
        <taxon>Dermateaceae</taxon>
        <taxon>Coleophoma</taxon>
    </lineage>
</organism>
<dbReference type="Proteomes" id="UP000256645">
    <property type="component" value="Unassembled WGS sequence"/>
</dbReference>
<dbReference type="Pfam" id="PF00106">
    <property type="entry name" value="adh_short"/>
    <property type="match status" value="1"/>
</dbReference>
<dbReference type="PANTHER" id="PTHR45458">
    <property type="entry name" value="SHORT-CHAIN DEHYDROGENASE/REDUCTASE SDR"/>
    <property type="match status" value="1"/>
</dbReference>
<name>A0A3D8RHN4_9HELO</name>
<gene>
    <name evidence="1" type="ORF">BP6252_07311</name>
</gene>
<dbReference type="SUPFAM" id="SSF51735">
    <property type="entry name" value="NAD(P)-binding Rossmann-fold domains"/>
    <property type="match status" value="1"/>
</dbReference>
<reference evidence="1 2" key="1">
    <citation type="journal article" date="2018" name="IMA Fungus">
        <title>IMA Genome-F 9: Draft genome sequence of Annulohypoxylon stygium, Aspergillus mulundensis, Berkeleyomyces basicola (syn. Thielaviopsis basicola), Ceratocystis smalleyi, two Cercospora beticola strains, Coleophoma cylindrospora, Fusarium fracticaudum, Phialophora cf. hyalina, and Morchella septimelata.</title>
        <authorList>
            <person name="Wingfield B.D."/>
            <person name="Bills G.F."/>
            <person name="Dong Y."/>
            <person name="Huang W."/>
            <person name="Nel W.J."/>
            <person name="Swalarsk-Parry B.S."/>
            <person name="Vaghefi N."/>
            <person name="Wilken P.M."/>
            <person name="An Z."/>
            <person name="de Beer Z.W."/>
            <person name="De Vos L."/>
            <person name="Chen L."/>
            <person name="Duong T.A."/>
            <person name="Gao Y."/>
            <person name="Hammerbacher A."/>
            <person name="Kikkert J.R."/>
            <person name="Li Y."/>
            <person name="Li H."/>
            <person name="Li K."/>
            <person name="Li Q."/>
            <person name="Liu X."/>
            <person name="Ma X."/>
            <person name="Naidoo K."/>
            <person name="Pethybridge S.J."/>
            <person name="Sun J."/>
            <person name="Steenkamp E.T."/>
            <person name="van der Nest M.A."/>
            <person name="van Wyk S."/>
            <person name="Wingfield M.J."/>
            <person name="Xiong C."/>
            <person name="Yue Q."/>
            <person name="Zhang X."/>
        </authorList>
    </citation>
    <scope>NUCLEOTIDE SEQUENCE [LARGE SCALE GENOMIC DNA]</scope>
    <source>
        <strain evidence="1 2">BP6252</strain>
    </source>
</reference>
<dbReference type="InterPro" id="IPR052184">
    <property type="entry name" value="SDR_enzymes"/>
</dbReference>
<dbReference type="InterPro" id="IPR002347">
    <property type="entry name" value="SDR_fam"/>
</dbReference>
<dbReference type="OrthoDB" id="7289984at2759"/>
<protein>
    <submittedName>
        <fullName evidence="1">NAD(P)-binding Rossmann-fold containing protein</fullName>
    </submittedName>
</protein>
<dbReference type="EMBL" id="PDLM01000007">
    <property type="protein sequence ID" value="RDW73404.1"/>
    <property type="molecule type" value="Genomic_DNA"/>
</dbReference>
<accession>A0A3D8RHN4</accession>
<dbReference type="PRINTS" id="PR00081">
    <property type="entry name" value="GDHRDH"/>
</dbReference>
<proteinExistence type="predicted"/>
<dbReference type="InterPro" id="IPR036291">
    <property type="entry name" value="NAD(P)-bd_dom_sf"/>
</dbReference>
<comment type="caution">
    <text evidence="1">The sequence shown here is derived from an EMBL/GenBank/DDBJ whole genome shotgun (WGS) entry which is preliminary data.</text>
</comment>
<dbReference type="AlphaFoldDB" id="A0A3D8RHN4"/>
<dbReference type="Gene3D" id="3.40.50.720">
    <property type="entry name" value="NAD(P)-binding Rossmann-like Domain"/>
    <property type="match status" value="1"/>
</dbReference>
<sequence length="265" mass="28472">MPSYVIVGASRGLGYEWLRQLSKDSSNTVIGIVRSVDKVQAQLDADSISNVHIFVGDMADNASLEKAALEVSKVTQGVDYLIVNGAYLSQKDASLNPSEFTGRAAELREEMINSLDVNVVGVIYSVNAFLPLVRKGTVKKITVISTGMADTEMVVQHDIPGALVYASVKAATNMVVAKYAVELKGEGIVLLALSPGVVNTQEGMISEEEMKGLIVLIQKFQAVYPDFKGPITPAESVVAQKKVIEGITLEQTGSFLSHKGNKVWL</sequence>
<evidence type="ECO:0000313" key="2">
    <source>
        <dbReference type="Proteomes" id="UP000256645"/>
    </source>
</evidence>
<evidence type="ECO:0000313" key="1">
    <source>
        <dbReference type="EMBL" id="RDW73404.1"/>
    </source>
</evidence>